<reference evidence="1 2" key="1">
    <citation type="submission" date="2021-02" db="EMBL/GenBank/DDBJ databases">
        <title>Plant Genome Project.</title>
        <authorList>
            <person name="Zhang R.-G."/>
        </authorList>
    </citation>
    <scope>NUCLEOTIDE SEQUENCE [LARGE SCALE GENOMIC DNA]</scope>
    <source>
        <tissue evidence="1">Leaves</tissue>
    </source>
</reference>
<protein>
    <submittedName>
        <fullName evidence="1">Uncharacterized protein</fullName>
    </submittedName>
</protein>
<dbReference type="Proteomes" id="UP000827721">
    <property type="component" value="Unassembled WGS sequence"/>
</dbReference>
<organism evidence="1 2">
    <name type="scientific">Xanthoceras sorbifolium</name>
    <dbReference type="NCBI Taxonomy" id="99658"/>
    <lineage>
        <taxon>Eukaryota</taxon>
        <taxon>Viridiplantae</taxon>
        <taxon>Streptophyta</taxon>
        <taxon>Embryophyta</taxon>
        <taxon>Tracheophyta</taxon>
        <taxon>Spermatophyta</taxon>
        <taxon>Magnoliopsida</taxon>
        <taxon>eudicotyledons</taxon>
        <taxon>Gunneridae</taxon>
        <taxon>Pentapetalae</taxon>
        <taxon>rosids</taxon>
        <taxon>malvids</taxon>
        <taxon>Sapindales</taxon>
        <taxon>Sapindaceae</taxon>
        <taxon>Xanthoceroideae</taxon>
        <taxon>Xanthoceras</taxon>
    </lineage>
</organism>
<evidence type="ECO:0000313" key="2">
    <source>
        <dbReference type="Proteomes" id="UP000827721"/>
    </source>
</evidence>
<dbReference type="EMBL" id="JAFEMO010000012">
    <property type="protein sequence ID" value="KAH7554443.1"/>
    <property type="molecule type" value="Genomic_DNA"/>
</dbReference>
<sequence length="138" mass="15435">MSDDGQPSLVTDWAWSLVREGRPLDVIEDRMPETGTPEVMEKYVLVAVLCSYPQLYARPTMDQVVNMLETELSVPLIPERPIPLVAEMDEIEKSMSSSGSGTVRLPCCVFLPFFALILPLVELIFVRLDLHGEAAGWK</sequence>
<evidence type="ECO:0000313" key="1">
    <source>
        <dbReference type="EMBL" id="KAH7554443.1"/>
    </source>
</evidence>
<accession>A0ABQ8HD67</accession>
<keyword evidence="2" id="KW-1185">Reference proteome</keyword>
<gene>
    <name evidence="1" type="ORF">JRO89_XS12G0213600</name>
</gene>
<dbReference type="Gene3D" id="1.10.510.10">
    <property type="entry name" value="Transferase(Phosphotransferase) domain 1"/>
    <property type="match status" value="1"/>
</dbReference>
<name>A0ABQ8HD67_9ROSI</name>
<comment type="caution">
    <text evidence="1">The sequence shown here is derived from an EMBL/GenBank/DDBJ whole genome shotgun (WGS) entry which is preliminary data.</text>
</comment>
<proteinExistence type="predicted"/>